<sequence length="311" mass="34716">MSGFLDLPAELIEIIGDASNTQGDLLALSRTCQWCYSILNPRLIPYNIRNNQSSGLRQAARLGDLHLAWRFLCRKGADINSKVTHRDGTFETPLLIAMEHSNEDMILLLLDHGADPEMGAREYSPGIFFEACATGKLQVMRKLVEMGCVNDFRRFPLSYFTVTSLPMLEILLECFDAQDPSPDGEQLSQMLFDAASDGAVDIVQALLDRGVPANPSGTLVSASRAPLYGAILGESPEVANLLLQNGADLCYDIQDLRRICNDFWPCWALRLDNERKRRRHEVLELLRLATASVPDHVDRAVVREMIQSLKV</sequence>
<dbReference type="KEGG" id="apuu:APUU_21605S"/>
<name>A0A7R8AL54_9EURO</name>
<evidence type="ECO:0000313" key="5">
    <source>
        <dbReference type="Proteomes" id="UP000654913"/>
    </source>
</evidence>
<evidence type="ECO:0008006" key="6">
    <source>
        <dbReference type="Google" id="ProtNLM"/>
    </source>
</evidence>
<dbReference type="InterPro" id="IPR002110">
    <property type="entry name" value="Ankyrin_rpt"/>
</dbReference>
<evidence type="ECO:0000256" key="1">
    <source>
        <dbReference type="ARBA" id="ARBA00022737"/>
    </source>
</evidence>
<dbReference type="Gene3D" id="1.25.40.20">
    <property type="entry name" value="Ankyrin repeat-containing domain"/>
    <property type="match status" value="2"/>
</dbReference>
<dbReference type="SMART" id="SM00248">
    <property type="entry name" value="ANK"/>
    <property type="match status" value="4"/>
</dbReference>
<dbReference type="PROSITE" id="PS50088">
    <property type="entry name" value="ANK_REPEAT"/>
    <property type="match status" value="1"/>
</dbReference>
<evidence type="ECO:0000256" key="2">
    <source>
        <dbReference type="ARBA" id="ARBA00023043"/>
    </source>
</evidence>
<dbReference type="AlphaFoldDB" id="A0A7R8AL54"/>
<dbReference type="InterPro" id="IPR036770">
    <property type="entry name" value="Ankyrin_rpt-contain_sf"/>
</dbReference>
<dbReference type="SUPFAM" id="SSF48403">
    <property type="entry name" value="Ankyrin repeat"/>
    <property type="match status" value="1"/>
</dbReference>
<organism evidence="4 5">
    <name type="scientific">Aspergillus puulaauensis</name>
    <dbReference type="NCBI Taxonomy" id="1220207"/>
    <lineage>
        <taxon>Eukaryota</taxon>
        <taxon>Fungi</taxon>
        <taxon>Dikarya</taxon>
        <taxon>Ascomycota</taxon>
        <taxon>Pezizomycotina</taxon>
        <taxon>Eurotiomycetes</taxon>
        <taxon>Eurotiomycetidae</taxon>
        <taxon>Eurotiales</taxon>
        <taxon>Aspergillaceae</taxon>
        <taxon>Aspergillus</taxon>
    </lineage>
</organism>
<feature type="repeat" description="ANK" evidence="3">
    <location>
        <begin position="89"/>
        <end position="121"/>
    </location>
</feature>
<dbReference type="PANTHER" id="PTHR24171">
    <property type="entry name" value="ANKYRIN REPEAT DOMAIN-CONTAINING PROTEIN 39-RELATED"/>
    <property type="match status" value="1"/>
</dbReference>
<reference evidence="4" key="1">
    <citation type="submission" date="2021-01" db="EMBL/GenBank/DDBJ databases">
        <authorList>
            <consortium name="Aspergillus puulaauensis MK2 genome sequencing consortium"/>
            <person name="Kazuki M."/>
            <person name="Futagami T."/>
        </authorList>
    </citation>
    <scope>NUCLEOTIDE SEQUENCE</scope>
    <source>
        <strain evidence="4">MK2</strain>
    </source>
</reference>
<evidence type="ECO:0000256" key="3">
    <source>
        <dbReference type="PROSITE-ProRule" id="PRU00023"/>
    </source>
</evidence>
<dbReference type="Proteomes" id="UP000654913">
    <property type="component" value="Chromosome 2"/>
</dbReference>
<dbReference type="RefSeq" id="XP_041553367.1">
    <property type="nucleotide sequence ID" value="XM_041700377.1"/>
</dbReference>
<keyword evidence="1" id="KW-0677">Repeat</keyword>
<dbReference type="OrthoDB" id="4772757at2759"/>
<evidence type="ECO:0000313" key="4">
    <source>
        <dbReference type="EMBL" id="BCS21173.1"/>
    </source>
</evidence>
<reference evidence="4" key="2">
    <citation type="submission" date="2021-02" db="EMBL/GenBank/DDBJ databases">
        <title>Aspergillus puulaauensis MK2 genome sequence.</title>
        <authorList>
            <person name="Futagami T."/>
            <person name="Mori K."/>
            <person name="Kadooka C."/>
            <person name="Tanaka T."/>
        </authorList>
    </citation>
    <scope>NUCLEOTIDE SEQUENCE</scope>
    <source>
        <strain evidence="4">MK2</strain>
    </source>
</reference>
<proteinExistence type="predicted"/>
<dbReference type="Pfam" id="PF13606">
    <property type="entry name" value="Ank_3"/>
    <property type="match status" value="1"/>
</dbReference>
<keyword evidence="5" id="KW-1185">Reference proteome</keyword>
<protein>
    <recommendedName>
        <fullName evidence="6">Ankyrin repeat-containing domain protein</fullName>
    </recommendedName>
</protein>
<dbReference type="EMBL" id="AP024444">
    <property type="protein sequence ID" value="BCS21173.1"/>
    <property type="molecule type" value="Genomic_DNA"/>
</dbReference>
<keyword evidence="2 3" id="KW-0040">ANK repeat</keyword>
<gene>
    <name evidence="4" type="ORF">APUU_21605S</name>
</gene>
<dbReference type="PROSITE" id="PS50297">
    <property type="entry name" value="ANK_REP_REGION"/>
    <property type="match status" value="1"/>
</dbReference>
<accession>A0A7R8AL54</accession>
<dbReference type="GeneID" id="64971178"/>